<keyword evidence="4" id="KW-1185">Reference proteome</keyword>
<proteinExistence type="predicted"/>
<organism evidence="3 4">
    <name type="scientific">Forsythia ovata</name>
    <dbReference type="NCBI Taxonomy" id="205694"/>
    <lineage>
        <taxon>Eukaryota</taxon>
        <taxon>Viridiplantae</taxon>
        <taxon>Streptophyta</taxon>
        <taxon>Embryophyta</taxon>
        <taxon>Tracheophyta</taxon>
        <taxon>Spermatophyta</taxon>
        <taxon>Magnoliopsida</taxon>
        <taxon>eudicotyledons</taxon>
        <taxon>Gunneridae</taxon>
        <taxon>Pentapetalae</taxon>
        <taxon>asterids</taxon>
        <taxon>lamiids</taxon>
        <taxon>Lamiales</taxon>
        <taxon>Oleaceae</taxon>
        <taxon>Forsythieae</taxon>
        <taxon>Forsythia</taxon>
    </lineage>
</organism>
<evidence type="ECO:0000313" key="3">
    <source>
        <dbReference type="EMBL" id="KAL2535953.1"/>
    </source>
</evidence>
<evidence type="ECO:0000256" key="1">
    <source>
        <dbReference type="SAM" id="MobiDB-lite"/>
    </source>
</evidence>
<dbReference type="AlphaFoldDB" id="A0ABD1VH55"/>
<dbReference type="InterPro" id="IPR013087">
    <property type="entry name" value="Znf_C2H2_type"/>
</dbReference>
<gene>
    <name evidence="3" type="ORF">Fot_17344</name>
</gene>
<protein>
    <recommendedName>
        <fullName evidence="2">C2H2-type domain-containing protein</fullName>
    </recommendedName>
</protein>
<evidence type="ECO:0000259" key="2">
    <source>
        <dbReference type="Pfam" id="PF13912"/>
    </source>
</evidence>
<dbReference type="Pfam" id="PF13912">
    <property type="entry name" value="zf-C2H2_6"/>
    <property type="match status" value="1"/>
</dbReference>
<name>A0ABD1VH55_9LAMI</name>
<dbReference type="Proteomes" id="UP001604277">
    <property type="component" value="Unassembled WGS sequence"/>
</dbReference>
<comment type="caution">
    <text evidence="3">The sequence shown here is derived from an EMBL/GenBank/DDBJ whole genome shotgun (WGS) entry which is preliminary data.</text>
</comment>
<feature type="domain" description="C2H2-type" evidence="2">
    <location>
        <begin position="117"/>
        <end position="138"/>
    </location>
</feature>
<evidence type="ECO:0000313" key="4">
    <source>
        <dbReference type="Proteomes" id="UP001604277"/>
    </source>
</evidence>
<reference evidence="4" key="1">
    <citation type="submission" date="2024-07" db="EMBL/GenBank/DDBJ databases">
        <title>Two chromosome-level genome assemblies of Korean endemic species Abeliophyllum distichum and Forsythia ovata (Oleaceae).</title>
        <authorList>
            <person name="Jang H."/>
        </authorList>
    </citation>
    <scope>NUCLEOTIDE SEQUENCE [LARGE SCALE GENOMIC DNA]</scope>
</reference>
<dbReference type="EMBL" id="JBFOLJ010000005">
    <property type="protein sequence ID" value="KAL2535953.1"/>
    <property type="molecule type" value="Genomic_DNA"/>
</dbReference>
<sequence length="224" mass="25290">MPRSHTVSKALVPVPTPAELLVVFKPNYPEMDFPTEAYSRLPMTFLPPKKRRLDSTFSTFFSLQDLPSKKRILRERGYSSSPGFRFPCTVNQEMDSRNGKDLIAISNINQIQGQKQYVCNICSREFWGFQALGGHKAHCKKRQAAKEKDKPKNAKAVVLYKPNPSPATTRPAHHKKKQAAEVKDRFSSANAVVLYNPNPPVATRSYPCSRCGRKFLERTGPGRP</sequence>
<accession>A0ABD1VH55</accession>
<feature type="region of interest" description="Disordered" evidence="1">
    <location>
        <begin position="161"/>
        <end position="180"/>
    </location>
</feature>